<reference evidence="2 3" key="1">
    <citation type="journal article" date="2023" name="Elife">
        <title>Identification of key yeast species and microbe-microbe interactions impacting larval growth of Drosophila in the wild.</title>
        <authorList>
            <person name="Mure A."/>
            <person name="Sugiura Y."/>
            <person name="Maeda R."/>
            <person name="Honda K."/>
            <person name="Sakurai N."/>
            <person name="Takahashi Y."/>
            <person name="Watada M."/>
            <person name="Katoh T."/>
            <person name="Gotoh A."/>
            <person name="Gotoh Y."/>
            <person name="Taniguchi I."/>
            <person name="Nakamura K."/>
            <person name="Hayashi T."/>
            <person name="Katayama T."/>
            <person name="Uemura T."/>
            <person name="Hattori Y."/>
        </authorList>
    </citation>
    <scope>NUCLEOTIDE SEQUENCE [LARGE SCALE GENOMIC DNA]</scope>
    <source>
        <strain evidence="2 3">SC-9</strain>
    </source>
</reference>
<feature type="domain" description="Tetrapyrrole biosynthesis uroporphyrinogen III synthase" evidence="1">
    <location>
        <begin position="40"/>
        <end position="264"/>
    </location>
</feature>
<dbReference type="GO" id="GO:0005829">
    <property type="term" value="C:cytosol"/>
    <property type="evidence" value="ECO:0007669"/>
    <property type="project" value="TreeGrafter"/>
</dbReference>
<keyword evidence="3" id="KW-1185">Reference proteome</keyword>
<dbReference type="Proteomes" id="UP001360560">
    <property type="component" value="Unassembled WGS sequence"/>
</dbReference>
<name>A0AAV5QJA3_9ASCO</name>
<organism evidence="2 3">
    <name type="scientific">Saccharomycopsis crataegensis</name>
    <dbReference type="NCBI Taxonomy" id="43959"/>
    <lineage>
        <taxon>Eukaryota</taxon>
        <taxon>Fungi</taxon>
        <taxon>Dikarya</taxon>
        <taxon>Ascomycota</taxon>
        <taxon>Saccharomycotina</taxon>
        <taxon>Saccharomycetes</taxon>
        <taxon>Saccharomycopsidaceae</taxon>
        <taxon>Saccharomycopsis</taxon>
    </lineage>
</organism>
<evidence type="ECO:0000313" key="3">
    <source>
        <dbReference type="Proteomes" id="UP001360560"/>
    </source>
</evidence>
<dbReference type="InterPro" id="IPR036108">
    <property type="entry name" value="4pyrrol_syn_uPrphyn_synt_sf"/>
</dbReference>
<accession>A0AAV5QJA3</accession>
<sequence>MAASSKLLLLKSRTVDDKYATYHERSNNNTSCNLHFLKVIDHVAENIEEMTEFLCLSNNLSEISALIITSQRAVESLVKIISRIRNDWVVDTILAKPIFVVGPQTASMLSNHGFSDIRGEDSGNANELVKVILQDDLISHIQAEANQSNYLLFLTGRIRKDIIPTKLGENGVKFIEKIVYRTIETSNTLEKFQNLELSSKTNDWVVFFSTQGVDLIIDQIKQNALHENDQLKIASIGPTTSEALQKKGVICHVVTPKPNPSALFDAIFEYEERNCQQAKKFDCLCN</sequence>
<gene>
    <name evidence="2" type="ORF">DASC09_017700</name>
</gene>
<dbReference type="PANTHER" id="PTHR12390:SF0">
    <property type="entry name" value="UROPORPHYRINOGEN-III SYNTHASE"/>
    <property type="match status" value="1"/>
</dbReference>
<dbReference type="Gene3D" id="3.40.50.10090">
    <property type="match status" value="2"/>
</dbReference>
<evidence type="ECO:0000259" key="1">
    <source>
        <dbReference type="Pfam" id="PF02602"/>
    </source>
</evidence>
<dbReference type="GeneID" id="90072424"/>
<dbReference type="AlphaFoldDB" id="A0AAV5QJA3"/>
<dbReference type="CDD" id="cd06578">
    <property type="entry name" value="HemD"/>
    <property type="match status" value="1"/>
</dbReference>
<dbReference type="GO" id="GO:0004852">
    <property type="term" value="F:uroporphyrinogen-III synthase activity"/>
    <property type="evidence" value="ECO:0007669"/>
    <property type="project" value="InterPro"/>
</dbReference>
<evidence type="ECO:0000313" key="2">
    <source>
        <dbReference type="EMBL" id="GMM34445.1"/>
    </source>
</evidence>
<dbReference type="InterPro" id="IPR003754">
    <property type="entry name" value="4pyrrol_synth_uPrphyn_synth"/>
</dbReference>
<dbReference type="PANTHER" id="PTHR12390">
    <property type="entry name" value="UROPORPHYRINOGEN III SYNTHASE"/>
    <property type="match status" value="1"/>
</dbReference>
<dbReference type="SUPFAM" id="SSF69618">
    <property type="entry name" value="HemD-like"/>
    <property type="match status" value="1"/>
</dbReference>
<proteinExistence type="predicted"/>
<dbReference type="GO" id="GO:0006780">
    <property type="term" value="P:uroporphyrinogen III biosynthetic process"/>
    <property type="evidence" value="ECO:0007669"/>
    <property type="project" value="InterPro"/>
</dbReference>
<dbReference type="RefSeq" id="XP_064851445.1">
    <property type="nucleotide sequence ID" value="XM_064995373.1"/>
</dbReference>
<protein>
    <submittedName>
        <fullName evidence="2">Uroporphyrinogen-III synthase</fullName>
    </submittedName>
</protein>
<dbReference type="Pfam" id="PF02602">
    <property type="entry name" value="HEM4"/>
    <property type="match status" value="1"/>
</dbReference>
<dbReference type="InterPro" id="IPR039793">
    <property type="entry name" value="UROS/Hem4"/>
</dbReference>
<comment type="caution">
    <text evidence="2">The sequence shown here is derived from an EMBL/GenBank/DDBJ whole genome shotgun (WGS) entry which is preliminary data.</text>
</comment>
<dbReference type="EMBL" id="BTFZ01000002">
    <property type="protein sequence ID" value="GMM34445.1"/>
    <property type="molecule type" value="Genomic_DNA"/>
</dbReference>